<comment type="catalytic activity">
    <reaction evidence="12">
        <text>L-lysyl-L-alpha-amino acid(out) = L-lysyl-L-alpha-amino acid(in)</text>
        <dbReference type="Rhea" id="RHEA:79387"/>
        <dbReference type="ChEBI" id="CHEBI:229965"/>
    </reaction>
</comment>
<feature type="transmembrane region" description="Helical" evidence="25">
    <location>
        <begin position="387"/>
        <end position="409"/>
    </location>
</feature>
<evidence type="ECO:0000256" key="20">
    <source>
        <dbReference type="ARBA" id="ARBA00044924"/>
    </source>
</evidence>
<dbReference type="PANTHER" id="PTHR23512">
    <property type="entry name" value="MAJOR FACILITATOR SUPERFAMILY DOMAIN-CONTAINING PROTEIN 1"/>
    <property type="match status" value="1"/>
</dbReference>
<dbReference type="GO" id="GO:0022857">
    <property type="term" value="F:transmembrane transporter activity"/>
    <property type="evidence" value="ECO:0007669"/>
    <property type="project" value="InterPro"/>
</dbReference>
<comment type="catalytic activity">
    <reaction evidence="15">
        <text>L-arginyl-L-alpha-amino acid(out) = L-arginyl-L-alpha-amino acid(in)</text>
        <dbReference type="Rhea" id="RHEA:79371"/>
        <dbReference type="ChEBI" id="CHEBI:84315"/>
    </reaction>
</comment>
<comment type="subunit">
    <text evidence="24">Homodimer. Interacts with lysosomal protein GLMP (via lumenal domain); the interaction starts while both proteins are still in the endoplasmic reticulum and is required for stabilization of MFSD1 in lysosomes but has no direct effect on its targeting to lysosomes or transporter activity.</text>
</comment>
<accession>A0A6J5GD71</accession>
<dbReference type="GO" id="GO:0005765">
    <property type="term" value="C:lysosomal membrane"/>
    <property type="evidence" value="ECO:0007669"/>
    <property type="project" value="UniProtKB-SubCell"/>
</dbReference>
<feature type="transmembrane region" description="Helical" evidence="25">
    <location>
        <begin position="296"/>
        <end position="312"/>
    </location>
</feature>
<dbReference type="Proteomes" id="UP000494252">
    <property type="component" value="Unassembled WGS sequence"/>
</dbReference>
<evidence type="ECO:0000256" key="7">
    <source>
        <dbReference type="ARBA" id="ARBA00023228"/>
    </source>
</evidence>
<feature type="transmembrane region" description="Helical" evidence="25">
    <location>
        <begin position="137"/>
        <end position="154"/>
    </location>
</feature>
<evidence type="ECO:0000256" key="9">
    <source>
        <dbReference type="ARBA" id="ARBA00044878"/>
    </source>
</evidence>
<protein>
    <recommendedName>
        <fullName evidence="21">Lysosomal dipeptide transporter MFSD1</fullName>
    </recommendedName>
    <alternativeName>
        <fullName evidence="22">Major facilitator superfamily domain-containing protein 1</fullName>
    </alternativeName>
</protein>
<comment type="catalytic activity">
    <reaction evidence="20">
        <text>L-lysyl-glycine(out) = L-lysyl-glycine(in)</text>
        <dbReference type="Rhea" id="RHEA:79407"/>
        <dbReference type="ChEBI" id="CHEBI:191202"/>
    </reaction>
</comment>
<reference evidence="27 28" key="1">
    <citation type="submission" date="2020-04" db="EMBL/GenBank/DDBJ databases">
        <authorList>
            <person name="De Canck E."/>
        </authorList>
    </citation>
    <scope>NUCLEOTIDE SEQUENCE [LARGE SCALE GENOMIC DNA]</scope>
    <source>
        <strain evidence="27 28">LMG 27177</strain>
    </source>
</reference>
<dbReference type="InterPro" id="IPR011701">
    <property type="entry name" value="MFS"/>
</dbReference>
<feature type="transmembrane region" description="Helical" evidence="25">
    <location>
        <begin position="324"/>
        <end position="344"/>
    </location>
</feature>
<feature type="transmembrane region" description="Helical" evidence="25">
    <location>
        <begin position="82"/>
        <end position="102"/>
    </location>
</feature>
<comment type="catalytic activity">
    <reaction evidence="9">
        <text>L-histidyl-glycine(out) = L-histidyl-glycine(in)</text>
        <dbReference type="Rhea" id="RHEA:79395"/>
        <dbReference type="ChEBI" id="CHEBI:229957"/>
    </reaction>
</comment>
<dbReference type="PROSITE" id="PS50850">
    <property type="entry name" value="MFS"/>
    <property type="match status" value="1"/>
</dbReference>
<feature type="domain" description="Major facilitator superfamily (MFS) profile" evidence="26">
    <location>
        <begin position="16"/>
        <end position="413"/>
    </location>
</feature>
<comment type="catalytic activity">
    <reaction evidence="17">
        <text>L-arginyl-glycine(out) = L-arginyl-glycine(in)</text>
        <dbReference type="Rhea" id="RHEA:79391"/>
        <dbReference type="ChEBI" id="CHEBI:229955"/>
    </reaction>
</comment>
<comment type="catalytic activity">
    <reaction evidence="8">
        <text>L-lysyl-L-alanine(out) = L-lysyl-L-alanine(in)</text>
        <dbReference type="Rhea" id="RHEA:79399"/>
        <dbReference type="ChEBI" id="CHEBI:229954"/>
    </reaction>
</comment>
<keyword evidence="3" id="KW-0813">Transport</keyword>
<evidence type="ECO:0000256" key="8">
    <source>
        <dbReference type="ARBA" id="ARBA00044876"/>
    </source>
</evidence>
<feature type="transmembrane region" description="Helical" evidence="25">
    <location>
        <begin position="231"/>
        <end position="254"/>
    </location>
</feature>
<dbReference type="EMBL" id="CADIKI010000013">
    <property type="protein sequence ID" value="CAB3798400.1"/>
    <property type="molecule type" value="Genomic_DNA"/>
</dbReference>
<evidence type="ECO:0000256" key="4">
    <source>
        <dbReference type="ARBA" id="ARBA00022692"/>
    </source>
</evidence>
<proteinExistence type="inferred from homology"/>
<organism evidence="27 28">
    <name type="scientific">Paraburkholderia fynbosensis</name>
    <dbReference type="NCBI Taxonomy" id="1200993"/>
    <lineage>
        <taxon>Bacteria</taxon>
        <taxon>Pseudomonadati</taxon>
        <taxon>Pseudomonadota</taxon>
        <taxon>Betaproteobacteria</taxon>
        <taxon>Burkholderiales</taxon>
        <taxon>Burkholderiaceae</taxon>
        <taxon>Paraburkholderia</taxon>
    </lineage>
</organism>
<evidence type="ECO:0000256" key="6">
    <source>
        <dbReference type="ARBA" id="ARBA00023136"/>
    </source>
</evidence>
<evidence type="ECO:0000256" key="10">
    <source>
        <dbReference type="ARBA" id="ARBA00044881"/>
    </source>
</evidence>
<comment type="catalytic activity">
    <reaction evidence="11">
        <text>L-alpha-aminoacyl-L-histidine(out) = L-alpha-aminoacyl-L-histidine(in)</text>
        <dbReference type="Rhea" id="RHEA:79375"/>
        <dbReference type="ChEBI" id="CHEBI:229967"/>
    </reaction>
</comment>
<dbReference type="InterPro" id="IPR052187">
    <property type="entry name" value="MFSD1"/>
</dbReference>
<dbReference type="InterPro" id="IPR036259">
    <property type="entry name" value="MFS_trans_sf"/>
</dbReference>
<evidence type="ECO:0000256" key="25">
    <source>
        <dbReference type="SAM" id="Phobius"/>
    </source>
</evidence>
<feature type="transmembrane region" description="Helical" evidence="25">
    <location>
        <begin position="356"/>
        <end position="375"/>
    </location>
</feature>
<evidence type="ECO:0000256" key="21">
    <source>
        <dbReference type="ARBA" id="ARBA00044985"/>
    </source>
</evidence>
<evidence type="ECO:0000256" key="2">
    <source>
        <dbReference type="ARBA" id="ARBA00008335"/>
    </source>
</evidence>
<feature type="transmembrane region" description="Helical" evidence="25">
    <location>
        <begin position="108"/>
        <end position="125"/>
    </location>
</feature>
<evidence type="ECO:0000256" key="22">
    <source>
        <dbReference type="ARBA" id="ARBA00045018"/>
    </source>
</evidence>
<evidence type="ECO:0000256" key="18">
    <source>
        <dbReference type="ARBA" id="ARBA00044912"/>
    </source>
</evidence>
<comment type="subcellular location">
    <subcellularLocation>
        <location evidence="1">Lysosome membrane</location>
        <topology evidence="1">Multi-pass membrane protein</topology>
    </subcellularLocation>
</comment>
<evidence type="ECO:0000259" key="26">
    <source>
        <dbReference type="PROSITE" id="PS50850"/>
    </source>
</evidence>
<comment type="catalytic activity">
    <reaction evidence="18">
        <text>L-histidyl-L-alpha-amino acid(out) = L-histidyl-L-alpha-amino acid(in)</text>
        <dbReference type="Rhea" id="RHEA:79379"/>
        <dbReference type="ChEBI" id="CHEBI:229964"/>
    </reaction>
</comment>
<evidence type="ECO:0000313" key="27">
    <source>
        <dbReference type="EMBL" id="CAB3798400.1"/>
    </source>
</evidence>
<keyword evidence="6 25" id="KW-0472">Membrane</keyword>
<comment type="catalytic activity">
    <reaction evidence="19">
        <text>L-alanyl-L-lysine(out) = L-alanyl-L-lysine(in)</text>
        <dbReference type="Rhea" id="RHEA:79415"/>
        <dbReference type="ChEBI" id="CHEBI:192470"/>
    </reaction>
</comment>
<keyword evidence="28" id="KW-1185">Reference proteome</keyword>
<evidence type="ECO:0000256" key="23">
    <source>
        <dbReference type="ARBA" id="ARBA00045709"/>
    </source>
</evidence>
<comment type="function">
    <text evidence="23">Lysosomal dipeptide uniporter that selectively exports lysine, arginine or histidine-containing dipeptides with a net positive charge from the lysosome lumen into the cytosol. Could play a role in a specific type of protein O-glycosylation indirectly regulating macrophages migration and tissue invasion. Also essential for liver homeostasis.</text>
</comment>
<evidence type="ECO:0000313" key="28">
    <source>
        <dbReference type="Proteomes" id="UP000494252"/>
    </source>
</evidence>
<dbReference type="SUPFAM" id="SSF103473">
    <property type="entry name" value="MFS general substrate transporter"/>
    <property type="match status" value="1"/>
</dbReference>
<dbReference type="PANTHER" id="PTHR23512:SF3">
    <property type="entry name" value="MAJOR FACILITATOR SUPERFAMILY DOMAIN-CONTAINING PROTEIN 1"/>
    <property type="match status" value="1"/>
</dbReference>
<dbReference type="AlphaFoldDB" id="A0A6J5GD71"/>
<evidence type="ECO:0000256" key="3">
    <source>
        <dbReference type="ARBA" id="ARBA00022448"/>
    </source>
</evidence>
<evidence type="ECO:0000256" key="1">
    <source>
        <dbReference type="ARBA" id="ARBA00004155"/>
    </source>
</evidence>
<feature type="transmembrane region" description="Helical" evidence="25">
    <location>
        <begin position="12"/>
        <end position="32"/>
    </location>
</feature>
<keyword evidence="4 25" id="KW-0812">Transmembrane</keyword>
<dbReference type="InterPro" id="IPR020846">
    <property type="entry name" value="MFS_dom"/>
</dbReference>
<dbReference type="CDD" id="cd06174">
    <property type="entry name" value="MFS"/>
    <property type="match status" value="1"/>
</dbReference>
<sequence length="422" mass="45064">MEANAQRRLRLAQWTAFWLTIVAYMVSFFHRVAPAALSIELQKAFSATSTELGSITAVFFFAVMAMQIPTGVIADTLGPRRILVAGCVTAALGAFVFASAHTVEVACIGRGLIGLGAAVPFVALLRLNASWFSARQFATLSGLTLLFGNLGSILSTAPLQMMSQVVSWRVVIGGIGGLTLVAGALIAVFVRDKPADLGLPHPDGQPSVPPRSRPSWVRQLRDVVTNARTWPCFWVGFGICGTFFAFTSLWAVPYLVKFIGLSKGEASMHVLVMILCHSVTALFLGRASDRLGNRKGLLLILGTVYLVSWVPMLGPMNTFSGESYVVFAIQGMASTSYTLIWAIAKEVNDPNSAGMAIGVTNTSMFMAAAILQPLIGSLIDRFGMQGMTYSVALLAAVSGVGLLAGMCLVETRGRNIYIERAV</sequence>
<keyword evidence="7" id="KW-0458">Lysosome</keyword>
<feature type="transmembrane region" description="Helical" evidence="25">
    <location>
        <begin position="266"/>
        <end position="284"/>
    </location>
</feature>
<evidence type="ECO:0000256" key="24">
    <source>
        <dbReference type="ARBA" id="ARBA00046376"/>
    </source>
</evidence>
<comment type="catalytic activity">
    <reaction evidence="10">
        <text>L-alpha-aminoacyl-L-arginine(out) = L-alpha-aminoacyl-L-arginine(in)</text>
        <dbReference type="Rhea" id="RHEA:79367"/>
        <dbReference type="ChEBI" id="CHEBI:229968"/>
    </reaction>
</comment>
<evidence type="ECO:0000256" key="13">
    <source>
        <dbReference type="ARBA" id="ARBA00044893"/>
    </source>
</evidence>
<comment type="similarity">
    <text evidence="2">Belongs to the major facilitator superfamily.</text>
</comment>
<gene>
    <name evidence="27" type="primary">sauU_1</name>
    <name evidence="27" type="ORF">LMG27177_04458</name>
</gene>
<evidence type="ECO:0000256" key="11">
    <source>
        <dbReference type="ARBA" id="ARBA00044884"/>
    </source>
</evidence>
<evidence type="ECO:0000256" key="14">
    <source>
        <dbReference type="ARBA" id="ARBA00044898"/>
    </source>
</evidence>
<evidence type="ECO:0000256" key="12">
    <source>
        <dbReference type="ARBA" id="ARBA00044891"/>
    </source>
</evidence>
<evidence type="ECO:0000256" key="17">
    <source>
        <dbReference type="ARBA" id="ARBA00044903"/>
    </source>
</evidence>
<comment type="catalytic activity">
    <reaction evidence="14">
        <text>L-aspartyl-L-lysine(out) = L-aspartyl-L-lysine(in)</text>
        <dbReference type="Rhea" id="RHEA:79411"/>
        <dbReference type="ChEBI" id="CHEBI:229953"/>
    </reaction>
</comment>
<dbReference type="Pfam" id="PF07690">
    <property type="entry name" value="MFS_1"/>
    <property type="match status" value="1"/>
</dbReference>
<name>A0A6J5GD71_9BURK</name>
<comment type="catalytic activity">
    <reaction evidence="13">
        <text>L-alpha-aminoacyl-L-lysine(out) = L-alpha-aminoacyl-L-lysine(in)</text>
        <dbReference type="Rhea" id="RHEA:79383"/>
        <dbReference type="ChEBI" id="CHEBI:229966"/>
    </reaction>
</comment>
<evidence type="ECO:0000256" key="19">
    <source>
        <dbReference type="ARBA" id="ARBA00044919"/>
    </source>
</evidence>
<evidence type="ECO:0000256" key="5">
    <source>
        <dbReference type="ARBA" id="ARBA00022989"/>
    </source>
</evidence>
<evidence type="ECO:0000256" key="15">
    <source>
        <dbReference type="ARBA" id="ARBA00044899"/>
    </source>
</evidence>
<comment type="catalytic activity">
    <reaction evidence="16">
        <text>L-lysyl-L-lysine(out) = L-lysyl-L-lysine(in)</text>
        <dbReference type="Rhea" id="RHEA:79403"/>
        <dbReference type="ChEBI" id="CHEBI:229956"/>
    </reaction>
</comment>
<feature type="transmembrane region" description="Helical" evidence="25">
    <location>
        <begin position="52"/>
        <end position="70"/>
    </location>
</feature>
<keyword evidence="5 25" id="KW-1133">Transmembrane helix</keyword>
<feature type="transmembrane region" description="Helical" evidence="25">
    <location>
        <begin position="166"/>
        <end position="190"/>
    </location>
</feature>
<dbReference type="Gene3D" id="1.20.1250.20">
    <property type="entry name" value="MFS general substrate transporter like domains"/>
    <property type="match status" value="2"/>
</dbReference>
<evidence type="ECO:0000256" key="16">
    <source>
        <dbReference type="ARBA" id="ARBA00044900"/>
    </source>
</evidence>